<dbReference type="Proteomes" id="UP000276834">
    <property type="component" value="Unassembled WGS sequence"/>
</dbReference>
<protein>
    <submittedName>
        <fullName evidence="1">Uncharacterized protein</fullName>
    </submittedName>
</protein>
<proteinExistence type="predicted"/>
<evidence type="ECO:0000313" key="1">
    <source>
        <dbReference type="EMBL" id="RLW00385.1"/>
    </source>
</evidence>
<comment type="caution">
    <text evidence="1">The sequence shown here is derived from an EMBL/GenBank/DDBJ whole genome shotgun (WGS) entry which is preliminary data.</text>
</comment>
<dbReference type="EMBL" id="QUSF01000027">
    <property type="protein sequence ID" value="RLW00385.1"/>
    <property type="molecule type" value="Genomic_DNA"/>
</dbReference>
<organism evidence="1 2">
    <name type="scientific">Chloebia gouldiae</name>
    <name type="common">Gouldian finch</name>
    <name type="synonym">Erythrura gouldiae</name>
    <dbReference type="NCBI Taxonomy" id="44316"/>
    <lineage>
        <taxon>Eukaryota</taxon>
        <taxon>Metazoa</taxon>
        <taxon>Chordata</taxon>
        <taxon>Craniata</taxon>
        <taxon>Vertebrata</taxon>
        <taxon>Euteleostomi</taxon>
        <taxon>Archelosauria</taxon>
        <taxon>Archosauria</taxon>
        <taxon>Dinosauria</taxon>
        <taxon>Saurischia</taxon>
        <taxon>Theropoda</taxon>
        <taxon>Coelurosauria</taxon>
        <taxon>Aves</taxon>
        <taxon>Neognathae</taxon>
        <taxon>Neoaves</taxon>
        <taxon>Telluraves</taxon>
        <taxon>Australaves</taxon>
        <taxon>Passeriformes</taxon>
        <taxon>Passeroidea</taxon>
        <taxon>Passeridae</taxon>
        <taxon>Chloebia</taxon>
    </lineage>
</organism>
<keyword evidence="2" id="KW-1185">Reference proteome</keyword>
<sequence>MNLFPASPSDQPSSTGRKTFLLQKNSPLCLCAGCDPVVTGTLAGDSVSARQQKTPYHHECMELSEDVLSPMGDTLGPVETCHPPSCPAPGAQELSQPCVSSVVQMELLNHSMELGGTTQQVPWQ</sequence>
<feature type="non-terminal residue" evidence="1">
    <location>
        <position position="124"/>
    </location>
</feature>
<accession>A0A3L8SD61</accession>
<reference evidence="1 2" key="1">
    <citation type="journal article" date="2018" name="Proc. R. Soc. B">
        <title>A non-coding region near Follistatin controls head colour polymorphism in the Gouldian finch.</title>
        <authorList>
            <person name="Toomey M.B."/>
            <person name="Marques C.I."/>
            <person name="Andrade P."/>
            <person name="Araujo P.M."/>
            <person name="Sabatino S."/>
            <person name="Gazda M.A."/>
            <person name="Afonso S."/>
            <person name="Lopes R.J."/>
            <person name="Corbo J.C."/>
            <person name="Carneiro M."/>
        </authorList>
    </citation>
    <scope>NUCLEOTIDE SEQUENCE [LARGE SCALE GENOMIC DNA]</scope>
    <source>
        <strain evidence="1">Red01</strain>
        <tissue evidence="1">Muscle</tissue>
    </source>
</reference>
<name>A0A3L8SD61_CHLGU</name>
<gene>
    <name evidence="1" type="ORF">DV515_00008864</name>
</gene>
<evidence type="ECO:0000313" key="2">
    <source>
        <dbReference type="Proteomes" id="UP000276834"/>
    </source>
</evidence>
<dbReference type="AlphaFoldDB" id="A0A3L8SD61"/>